<comment type="caution">
    <text evidence="1">The sequence shown here is derived from an EMBL/GenBank/DDBJ whole genome shotgun (WGS) entry which is preliminary data.</text>
</comment>
<keyword evidence="2" id="KW-1185">Reference proteome</keyword>
<gene>
    <name evidence="1" type="ORF">O1611_g9546</name>
</gene>
<evidence type="ECO:0000313" key="2">
    <source>
        <dbReference type="Proteomes" id="UP001153332"/>
    </source>
</evidence>
<dbReference type="Proteomes" id="UP001153332">
    <property type="component" value="Unassembled WGS sequence"/>
</dbReference>
<organism evidence="1 2">
    <name type="scientific">Lasiodiplodia mahajangana</name>
    <dbReference type="NCBI Taxonomy" id="1108764"/>
    <lineage>
        <taxon>Eukaryota</taxon>
        <taxon>Fungi</taxon>
        <taxon>Dikarya</taxon>
        <taxon>Ascomycota</taxon>
        <taxon>Pezizomycotina</taxon>
        <taxon>Dothideomycetes</taxon>
        <taxon>Dothideomycetes incertae sedis</taxon>
        <taxon>Botryosphaeriales</taxon>
        <taxon>Botryosphaeriaceae</taxon>
        <taxon>Lasiodiplodia</taxon>
    </lineage>
</organism>
<accession>A0ACC2J8A9</accession>
<evidence type="ECO:0000313" key="1">
    <source>
        <dbReference type="EMBL" id="KAJ8123631.1"/>
    </source>
</evidence>
<dbReference type="EMBL" id="JAPUUL010003304">
    <property type="protein sequence ID" value="KAJ8123631.1"/>
    <property type="molecule type" value="Genomic_DNA"/>
</dbReference>
<sequence length="681" mass="75452">MPLQQDVGTGGTPSPSPHQRLGLSPSLPMPAPTPVREEAHTASRLLTRSSDLLRPADAGIARAASRVAPLELPLTQDELALASEITRDSVSRTSSNPKEDNDRKHNRLIVLNKSRLFGKTHWTNPVYEFNRISTFLNSEARSSGGQIAISAPPQRVAIRTLLQQCKHLSRNIKTIRPGRFLTCPDPIVSSPSMADHLVHLYQSNFESAFRILHGPSFRKDYDSYKASPDTVPDVTVLKIQLVIAIGSGLCTELANAKEVHKAACQWLYTAQDWLSGPIEKNRLSLDCLQVHCLLIIARQVLSVGGDLTWVAMGTLLRTATQMGLHRDPKHFSQLNVFQAEMRRRLWATILELNVQASLDSGTLPGISYGDFDTCPPANVNDEEIDETTTAIKQHDETAETDTTVQRFLLQHLPPRLEMLRQMNGIGTNLDDEKILALSSKFGTACREISVPNCAGHDFRQNMASLLLRRFLLVLHRPLAGRIRENALYYHSRKVCFDSAMALLKPPLSNEAFSYLALRGGGLFKSCLTHVSLALASEMLIEIEEKGPSTYRKMLIDAVREARERWVERLKLGDTNVRIHMKLTIVLSQAEDGGEEGTLTQQHMIQSAKDSLETCYSLIKANVSSSSAGTSFEHDGWSGERLHSAPGNRAVDLPDYSLSLGDILQMNGSEMDGIFESDIMTL</sequence>
<reference evidence="1" key="1">
    <citation type="submission" date="2022-12" db="EMBL/GenBank/DDBJ databases">
        <title>Genome Sequence of Lasiodiplodia mahajangana.</title>
        <authorList>
            <person name="Buettner E."/>
        </authorList>
    </citation>
    <scope>NUCLEOTIDE SEQUENCE</scope>
    <source>
        <strain evidence="1">VT137</strain>
    </source>
</reference>
<proteinExistence type="predicted"/>
<name>A0ACC2J8A9_9PEZI</name>
<protein>
    <submittedName>
        <fullName evidence="1">Uncharacterized protein</fullName>
    </submittedName>
</protein>